<dbReference type="PROSITE" id="PS50146">
    <property type="entry name" value="DAGK"/>
    <property type="match status" value="1"/>
</dbReference>
<sequence>MATVEVHAKLTTKALIWGLHCLRLEDVVAVSYSDGSRRFTIHSYQVTKEKWISSSRRSRKDLHFLAPDAEEVLQWVSAFADQGCHINFLRHPLASSKKKSTVVDAGSSPSPSIRCRSRPTVLVILNPRSGRGRARKVFSKAEPVLKASTLSIHFAFTHGHSASFLQLAGFRLTIVETTDARHAQTLASTVDLSTCPDGIICVGGDGIVNEVLNGLLSRDNPHRASEVPIGIIPAGSDNSLVWTVLGIRDPVSAAVAIVKGGMVGMDVLGVEWTKTGAVHLGFTIAYYGFMSDVLELSGKYQKRFGPLRYFVAGALKLLRLPQYKCEIDFVPVDTKKDEASGPNVRLEVDRHGDLEAGTIEAIFSRSTSTENDHDATNEPSDYVRGLDGKTKKQLSTRASFPGCCTEEALSVHHGTTSPSPRPRTRSKSRSEKSWSGLSVDGESARVSRANSVISSNGEAENVSSAPKWDSPAPKWDSPAPKWDSAAPKWDSSPGPKWDSPVDSRFSSESDSFPPSSDSVVPKWEHRQGYFLGIMLCNHQCKTVQCLPSQVLAPGAEHDDGNLDLIIVRAVGRLQLLRFFWSMQFNRHLKLPFVEYIKVRQAILKTAGNDLQGCGIDGELLELNSPISAALLPYQCRLIGRARPRQQ</sequence>
<keyword evidence="8" id="KW-1185">Reference proteome</keyword>
<dbReference type="FunCoup" id="D8SF20">
    <property type="interactions" value="1809"/>
</dbReference>
<keyword evidence="2" id="KW-0547">Nucleotide-binding</keyword>
<keyword evidence="3" id="KW-0418">Kinase</keyword>
<evidence type="ECO:0000259" key="6">
    <source>
        <dbReference type="PROSITE" id="PS50146"/>
    </source>
</evidence>
<dbReference type="EMBL" id="GL377616">
    <property type="protein sequence ID" value="EFJ17081.1"/>
    <property type="molecule type" value="Genomic_DNA"/>
</dbReference>
<dbReference type="GO" id="GO:0006672">
    <property type="term" value="P:ceramide metabolic process"/>
    <property type="evidence" value="ECO:0000318"/>
    <property type="project" value="GO_Central"/>
</dbReference>
<dbReference type="PANTHER" id="PTHR12358:SF111">
    <property type="entry name" value="CERAMIDE KINASE, ISOFORM A"/>
    <property type="match status" value="1"/>
</dbReference>
<feature type="domain" description="DAGKc" evidence="6">
    <location>
        <begin position="116"/>
        <end position="274"/>
    </location>
</feature>
<dbReference type="InterPro" id="IPR045540">
    <property type="entry name" value="YegS/DAGK_C"/>
</dbReference>
<organism evidence="8">
    <name type="scientific">Selaginella moellendorffii</name>
    <name type="common">Spikemoss</name>
    <dbReference type="NCBI Taxonomy" id="88036"/>
    <lineage>
        <taxon>Eukaryota</taxon>
        <taxon>Viridiplantae</taxon>
        <taxon>Streptophyta</taxon>
        <taxon>Embryophyta</taxon>
        <taxon>Tracheophyta</taxon>
        <taxon>Lycopodiopsida</taxon>
        <taxon>Selaginellales</taxon>
        <taxon>Selaginellaceae</taxon>
        <taxon>Selaginella</taxon>
    </lineage>
</organism>
<evidence type="ECO:0000256" key="4">
    <source>
        <dbReference type="ARBA" id="ARBA00022840"/>
    </source>
</evidence>
<dbReference type="KEGG" id="smo:SELMODRAFT_115493"/>
<protein>
    <recommendedName>
        <fullName evidence="6">DAGKc domain-containing protein</fullName>
    </recommendedName>
</protein>
<dbReference type="eggNOG" id="KOG1116">
    <property type="taxonomic scope" value="Eukaryota"/>
</dbReference>
<dbReference type="SMART" id="SM00046">
    <property type="entry name" value="DAGKc"/>
    <property type="match status" value="1"/>
</dbReference>
<dbReference type="AlphaFoldDB" id="D8SF20"/>
<dbReference type="STRING" id="88036.D8SF20"/>
<dbReference type="InterPro" id="IPR001206">
    <property type="entry name" value="Diacylglycerol_kinase_cat_dom"/>
</dbReference>
<name>D8SF20_SELML</name>
<accession>D8SF20</accession>
<evidence type="ECO:0000313" key="7">
    <source>
        <dbReference type="EMBL" id="EFJ17081.1"/>
    </source>
</evidence>
<dbReference type="Proteomes" id="UP000001514">
    <property type="component" value="Unassembled WGS sequence"/>
</dbReference>
<dbReference type="Gene3D" id="3.40.50.10330">
    <property type="entry name" value="Probable inorganic polyphosphate/atp-NAD kinase, domain 1"/>
    <property type="match status" value="1"/>
</dbReference>
<feature type="region of interest" description="Disordered" evidence="5">
    <location>
        <begin position="365"/>
        <end position="387"/>
    </location>
</feature>
<dbReference type="GO" id="GO:0016020">
    <property type="term" value="C:membrane"/>
    <property type="evidence" value="ECO:0007669"/>
    <property type="project" value="GOC"/>
</dbReference>
<keyword evidence="1" id="KW-0808">Transferase</keyword>
<evidence type="ECO:0000313" key="8">
    <source>
        <dbReference type="Proteomes" id="UP000001514"/>
    </source>
</evidence>
<evidence type="ECO:0000256" key="3">
    <source>
        <dbReference type="ARBA" id="ARBA00022777"/>
    </source>
</evidence>
<evidence type="ECO:0000256" key="5">
    <source>
        <dbReference type="SAM" id="MobiDB-lite"/>
    </source>
</evidence>
<dbReference type="Gramene" id="EFJ17081">
    <property type="protein sequence ID" value="EFJ17081"/>
    <property type="gene ID" value="SELMODRAFT_115493"/>
</dbReference>
<dbReference type="PANTHER" id="PTHR12358">
    <property type="entry name" value="SPHINGOSINE KINASE"/>
    <property type="match status" value="1"/>
</dbReference>
<dbReference type="InterPro" id="IPR050187">
    <property type="entry name" value="Lipid_Phosphate_FormReg"/>
</dbReference>
<evidence type="ECO:0000256" key="1">
    <source>
        <dbReference type="ARBA" id="ARBA00022679"/>
    </source>
</evidence>
<proteinExistence type="predicted"/>
<feature type="compositionally biased region" description="Low complexity" evidence="5">
    <location>
        <begin position="508"/>
        <end position="518"/>
    </location>
</feature>
<evidence type="ECO:0000256" key="2">
    <source>
        <dbReference type="ARBA" id="ARBA00022741"/>
    </source>
</evidence>
<reference evidence="7 8" key="1">
    <citation type="journal article" date="2011" name="Science">
        <title>The Selaginella genome identifies genetic changes associated with the evolution of vascular plants.</title>
        <authorList>
            <person name="Banks J.A."/>
            <person name="Nishiyama T."/>
            <person name="Hasebe M."/>
            <person name="Bowman J.L."/>
            <person name="Gribskov M."/>
            <person name="dePamphilis C."/>
            <person name="Albert V.A."/>
            <person name="Aono N."/>
            <person name="Aoyama T."/>
            <person name="Ambrose B.A."/>
            <person name="Ashton N.W."/>
            <person name="Axtell M.J."/>
            <person name="Barker E."/>
            <person name="Barker M.S."/>
            <person name="Bennetzen J.L."/>
            <person name="Bonawitz N.D."/>
            <person name="Chapple C."/>
            <person name="Cheng C."/>
            <person name="Correa L.G."/>
            <person name="Dacre M."/>
            <person name="DeBarry J."/>
            <person name="Dreyer I."/>
            <person name="Elias M."/>
            <person name="Engstrom E.M."/>
            <person name="Estelle M."/>
            <person name="Feng L."/>
            <person name="Finet C."/>
            <person name="Floyd S.K."/>
            <person name="Frommer W.B."/>
            <person name="Fujita T."/>
            <person name="Gramzow L."/>
            <person name="Gutensohn M."/>
            <person name="Harholt J."/>
            <person name="Hattori M."/>
            <person name="Heyl A."/>
            <person name="Hirai T."/>
            <person name="Hiwatashi Y."/>
            <person name="Ishikawa M."/>
            <person name="Iwata M."/>
            <person name="Karol K.G."/>
            <person name="Koehler B."/>
            <person name="Kolukisaoglu U."/>
            <person name="Kubo M."/>
            <person name="Kurata T."/>
            <person name="Lalonde S."/>
            <person name="Li K."/>
            <person name="Li Y."/>
            <person name="Litt A."/>
            <person name="Lyons E."/>
            <person name="Manning G."/>
            <person name="Maruyama T."/>
            <person name="Michael T.P."/>
            <person name="Mikami K."/>
            <person name="Miyazaki S."/>
            <person name="Morinaga S."/>
            <person name="Murata T."/>
            <person name="Mueller-Roeber B."/>
            <person name="Nelson D.R."/>
            <person name="Obara M."/>
            <person name="Oguri Y."/>
            <person name="Olmstead R.G."/>
            <person name="Onodera N."/>
            <person name="Petersen B.L."/>
            <person name="Pils B."/>
            <person name="Prigge M."/>
            <person name="Rensing S.A."/>
            <person name="Riano-Pachon D.M."/>
            <person name="Roberts A.W."/>
            <person name="Sato Y."/>
            <person name="Scheller H.V."/>
            <person name="Schulz B."/>
            <person name="Schulz C."/>
            <person name="Shakirov E.V."/>
            <person name="Shibagaki N."/>
            <person name="Shinohara N."/>
            <person name="Shippen D.E."/>
            <person name="Soerensen I."/>
            <person name="Sotooka R."/>
            <person name="Sugimoto N."/>
            <person name="Sugita M."/>
            <person name="Sumikawa N."/>
            <person name="Tanurdzic M."/>
            <person name="Theissen G."/>
            <person name="Ulvskov P."/>
            <person name="Wakazuki S."/>
            <person name="Weng J.K."/>
            <person name="Willats W.W."/>
            <person name="Wipf D."/>
            <person name="Wolf P.G."/>
            <person name="Yang L."/>
            <person name="Zimmer A.D."/>
            <person name="Zhu Q."/>
            <person name="Mitros T."/>
            <person name="Hellsten U."/>
            <person name="Loque D."/>
            <person name="Otillar R."/>
            <person name="Salamov A."/>
            <person name="Schmutz J."/>
            <person name="Shapiro H."/>
            <person name="Lindquist E."/>
            <person name="Lucas S."/>
            <person name="Rokhsar D."/>
            <person name="Grigoriev I.V."/>
        </authorList>
    </citation>
    <scope>NUCLEOTIDE SEQUENCE [LARGE SCALE GENOMIC DNA]</scope>
</reference>
<gene>
    <name evidence="7" type="ORF">SELMODRAFT_115493</name>
</gene>
<dbReference type="InterPro" id="IPR016064">
    <property type="entry name" value="NAD/diacylglycerol_kinase_sf"/>
</dbReference>
<dbReference type="GO" id="GO:0005524">
    <property type="term" value="F:ATP binding"/>
    <property type="evidence" value="ECO:0007669"/>
    <property type="project" value="UniProtKB-KW"/>
</dbReference>
<dbReference type="GO" id="GO:0001729">
    <property type="term" value="F:ceramide kinase activity"/>
    <property type="evidence" value="ECO:0000318"/>
    <property type="project" value="GO_Central"/>
</dbReference>
<feature type="compositionally biased region" description="Polar residues" evidence="5">
    <location>
        <begin position="448"/>
        <end position="464"/>
    </location>
</feature>
<keyword evidence="4" id="KW-0067">ATP-binding</keyword>
<dbReference type="InterPro" id="IPR017438">
    <property type="entry name" value="ATP-NAD_kinase_N"/>
</dbReference>
<dbReference type="Gene3D" id="2.60.200.40">
    <property type="match status" value="1"/>
</dbReference>
<dbReference type="SUPFAM" id="SSF111331">
    <property type="entry name" value="NAD kinase/diacylglycerol kinase-like"/>
    <property type="match status" value="1"/>
</dbReference>
<dbReference type="Pfam" id="PF19279">
    <property type="entry name" value="YegS_C"/>
    <property type="match status" value="1"/>
</dbReference>
<dbReference type="HOGENOM" id="CLU_015136_1_0_1"/>
<dbReference type="InParanoid" id="D8SF20"/>
<dbReference type="OMA" id="NTEGMPR"/>
<feature type="region of interest" description="Disordered" evidence="5">
    <location>
        <begin position="409"/>
        <end position="518"/>
    </location>
</feature>
<dbReference type="Pfam" id="PF00781">
    <property type="entry name" value="DAGK_cat"/>
    <property type="match status" value="1"/>
</dbReference>